<dbReference type="RefSeq" id="WP_069974048.1">
    <property type="nucleotide sequence ID" value="NZ_VENK01000003.1"/>
</dbReference>
<dbReference type="STRING" id="1424294.Gferi_02040"/>
<name>A0A1D8GC36_9FIRM</name>
<dbReference type="AlphaFoldDB" id="A0A1D8GC36"/>
<dbReference type="InterPro" id="IPR019079">
    <property type="entry name" value="Capsule_synth_CapA"/>
</dbReference>
<dbReference type="KEGG" id="gfe:Gferi_02040"/>
<dbReference type="SMART" id="SM00854">
    <property type="entry name" value="PGA_cap"/>
    <property type="match status" value="1"/>
</dbReference>
<sequence>MFIRKIRIILTLLILTTSLIIDVHAIPEKKETVTISLAGDVMLDRSIGSQIERNGVDYPWIEVKPYFEKSDLVLLNLETSVGVKGAASPDKSYTFQSKPETLTGLVNAGVDGVSIANNHILDFGQEGFIETLENLEKSKIKYAGGGRNIQKALTPAIWEVNGQKIGFLAFSRVIYDMSWYATDKRPGIVSAYDHYVNQIKDTVSQTKQHVDYLIVSVHWGKELDQFPQGYQEKLGKVIIDSGGDVVMGHHPHVLQGIEFYKNKPILYSLGNFVFNSKGQLSNRSMIFNIEVSKQGMINSWIVPISIVNGQPKAAEEKEAKAIIDNLNRISERWGTVIADDGQINGNLEYISLEAALQDDAELPEKYTEGKKMKGRAVAHGKAARLFRLLGYQTDYRQEENIMILTKGERLLEMDFTNTVLTAEKKKGFAKWIEAAFIHFPIRILCQAFQWQYQIQSS</sequence>
<dbReference type="Proteomes" id="UP000095743">
    <property type="component" value="Chromosome"/>
</dbReference>
<evidence type="ECO:0000313" key="4">
    <source>
        <dbReference type="Proteomes" id="UP000095743"/>
    </source>
</evidence>
<evidence type="ECO:0000256" key="1">
    <source>
        <dbReference type="ARBA" id="ARBA00005662"/>
    </source>
</evidence>
<dbReference type="PANTHER" id="PTHR33393:SF13">
    <property type="entry name" value="PGA BIOSYNTHESIS PROTEIN CAPA"/>
    <property type="match status" value="1"/>
</dbReference>
<proteinExistence type="inferred from homology"/>
<gene>
    <name evidence="3" type="ORF">Gferi_02040</name>
</gene>
<dbReference type="EMBL" id="CP017269">
    <property type="protein sequence ID" value="AOT68476.1"/>
    <property type="molecule type" value="Genomic_DNA"/>
</dbReference>
<feature type="domain" description="Capsule synthesis protein CapA" evidence="2">
    <location>
        <begin position="34"/>
        <end position="276"/>
    </location>
</feature>
<organism evidence="3 4">
    <name type="scientific">Geosporobacter ferrireducens</name>
    <dbReference type="NCBI Taxonomy" id="1424294"/>
    <lineage>
        <taxon>Bacteria</taxon>
        <taxon>Bacillati</taxon>
        <taxon>Bacillota</taxon>
        <taxon>Clostridia</taxon>
        <taxon>Peptostreptococcales</taxon>
        <taxon>Thermotaleaceae</taxon>
        <taxon>Geosporobacter</taxon>
    </lineage>
</organism>
<protein>
    <recommendedName>
        <fullName evidence="2">Capsule synthesis protein CapA domain-containing protein</fullName>
    </recommendedName>
</protein>
<keyword evidence="4" id="KW-1185">Reference proteome</keyword>
<accession>A0A1D8GC36</accession>
<evidence type="ECO:0000259" key="2">
    <source>
        <dbReference type="SMART" id="SM00854"/>
    </source>
</evidence>
<dbReference type="Gene3D" id="3.60.21.10">
    <property type="match status" value="1"/>
</dbReference>
<reference evidence="3 4" key="1">
    <citation type="submission" date="2016-09" db="EMBL/GenBank/DDBJ databases">
        <title>Genomic analysis reveals versatility of anaerobic energy metabolism of Geosporobacter ferrireducens IRF9 of phylum Firmicutes.</title>
        <authorList>
            <person name="Kim S.-J."/>
        </authorList>
    </citation>
    <scope>NUCLEOTIDE SEQUENCE [LARGE SCALE GENOMIC DNA]</scope>
    <source>
        <strain evidence="3 4">IRF9</strain>
    </source>
</reference>
<dbReference type="CDD" id="cd07381">
    <property type="entry name" value="MPP_CapA"/>
    <property type="match status" value="1"/>
</dbReference>
<dbReference type="SUPFAM" id="SSF56300">
    <property type="entry name" value="Metallo-dependent phosphatases"/>
    <property type="match status" value="1"/>
</dbReference>
<dbReference type="Pfam" id="PF09587">
    <property type="entry name" value="PGA_cap"/>
    <property type="match status" value="1"/>
</dbReference>
<comment type="similarity">
    <text evidence="1">Belongs to the CapA family.</text>
</comment>
<dbReference type="InterPro" id="IPR052169">
    <property type="entry name" value="CW_Biosynth-Accessory"/>
</dbReference>
<dbReference type="InterPro" id="IPR029052">
    <property type="entry name" value="Metallo-depent_PP-like"/>
</dbReference>
<evidence type="ECO:0000313" key="3">
    <source>
        <dbReference type="EMBL" id="AOT68476.1"/>
    </source>
</evidence>
<dbReference type="PANTHER" id="PTHR33393">
    <property type="entry name" value="POLYGLUTAMINE SYNTHESIS ACCESSORY PROTEIN RV0574C-RELATED"/>
    <property type="match status" value="1"/>
</dbReference>